<protein>
    <submittedName>
        <fullName evidence="1">Uncharacterized protein</fullName>
    </submittedName>
</protein>
<reference evidence="1" key="1">
    <citation type="submission" date="2014-11" db="EMBL/GenBank/DDBJ databases">
        <authorList>
            <person name="Amaro Gonzalez C."/>
        </authorList>
    </citation>
    <scope>NUCLEOTIDE SEQUENCE</scope>
</reference>
<organism evidence="1">
    <name type="scientific">Anguilla anguilla</name>
    <name type="common">European freshwater eel</name>
    <name type="synonym">Muraena anguilla</name>
    <dbReference type="NCBI Taxonomy" id="7936"/>
    <lineage>
        <taxon>Eukaryota</taxon>
        <taxon>Metazoa</taxon>
        <taxon>Chordata</taxon>
        <taxon>Craniata</taxon>
        <taxon>Vertebrata</taxon>
        <taxon>Euteleostomi</taxon>
        <taxon>Actinopterygii</taxon>
        <taxon>Neopterygii</taxon>
        <taxon>Teleostei</taxon>
        <taxon>Anguilliformes</taxon>
        <taxon>Anguillidae</taxon>
        <taxon>Anguilla</taxon>
    </lineage>
</organism>
<evidence type="ECO:0000313" key="1">
    <source>
        <dbReference type="EMBL" id="JAH80550.1"/>
    </source>
</evidence>
<dbReference type="EMBL" id="GBXM01028027">
    <property type="protein sequence ID" value="JAH80550.1"/>
    <property type="molecule type" value="Transcribed_RNA"/>
</dbReference>
<sequence length="42" mass="4928">MVQKNTHTCSHTYCTMNQYSTKSIHYLKQSKKSIPCSIQQCF</sequence>
<reference evidence="1" key="2">
    <citation type="journal article" date="2015" name="Fish Shellfish Immunol.">
        <title>Early steps in the European eel (Anguilla anguilla)-Vibrio vulnificus interaction in the gills: Role of the RtxA13 toxin.</title>
        <authorList>
            <person name="Callol A."/>
            <person name="Pajuelo D."/>
            <person name="Ebbesson L."/>
            <person name="Teles M."/>
            <person name="MacKenzie S."/>
            <person name="Amaro C."/>
        </authorList>
    </citation>
    <scope>NUCLEOTIDE SEQUENCE</scope>
</reference>
<proteinExistence type="predicted"/>
<accession>A0A0E9VT66</accession>
<dbReference type="AlphaFoldDB" id="A0A0E9VT66"/>
<name>A0A0E9VT66_ANGAN</name>